<keyword evidence="1" id="KW-0472">Membrane</keyword>
<organism evidence="2 3">
    <name type="scientific">Klebsiella oxytoca</name>
    <dbReference type="NCBI Taxonomy" id="571"/>
    <lineage>
        <taxon>Bacteria</taxon>
        <taxon>Pseudomonadati</taxon>
        <taxon>Pseudomonadota</taxon>
        <taxon>Gammaproteobacteria</taxon>
        <taxon>Enterobacterales</taxon>
        <taxon>Enterobacteriaceae</taxon>
        <taxon>Klebsiella/Raoultella group</taxon>
        <taxon>Klebsiella</taxon>
    </lineage>
</organism>
<evidence type="ECO:0000313" key="3">
    <source>
        <dbReference type="Proteomes" id="UP000673434"/>
    </source>
</evidence>
<gene>
    <name evidence="2" type="ORF">J7S78_13380</name>
</gene>
<reference evidence="2 3" key="1">
    <citation type="submission" date="2021-03" db="EMBL/GenBank/DDBJ databases">
        <authorList>
            <person name="Stanton E."/>
        </authorList>
    </citation>
    <scope>NUCLEOTIDE SEQUENCE [LARGE SCALE GENOMIC DNA]</scope>
    <source>
        <strain evidence="2 3">2020EL-00037</strain>
    </source>
</reference>
<evidence type="ECO:0000313" key="2">
    <source>
        <dbReference type="EMBL" id="MBQ0600783.1"/>
    </source>
</evidence>
<feature type="transmembrane region" description="Helical" evidence="1">
    <location>
        <begin position="7"/>
        <end position="27"/>
    </location>
</feature>
<keyword evidence="1" id="KW-0812">Transmembrane</keyword>
<proteinExistence type="predicted"/>
<dbReference type="EMBL" id="JAGKON010000013">
    <property type="protein sequence ID" value="MBQ0600783.1"/>
    <property type="molecule type" value="Genomic_DNA"/>
</dbReference>
<dbReference type="Proteomes" id="UP000673434">
    <property type="component" value="Unassembled WGS sequence"/>
</dbReference>
<keyword evidence="3" id="KW-1185">Reference proteome</keyword>
<protein>
    <submittedName>
        <fullName evidence="2">Uncharacterized protein</fullName>
    </submittedName>
</protein>
<name>A0AAP2BJK3_KLEOX</name>
<sequence>MMRLVFVMLPTMIIALVVLGVCVVMSVGHESDMRIIGTIMSVLLTFFARMLFKVWLNTCNARTPKLE</sequence>
<keyword evidence="1" id="KW-1133">Transmembrane helix</keyword>
<feature type="transmembrane region" description="Helical" evidence="1">
    <location>
        <begin position="33"/>
        <end position="52"/>
    </location>
</feature>
<dbReference type="RefSeq" id="WP_210846191.1">
    <property type="nucleotide sequence ID" value="NZ_JAGKON010000013.1"/>
</dbReference>
<accession>A0AAP2BJK3</accession>
<comment type="caution">
    <text evidence="2">The sequence shown here is derived from an EMBL/GenBank/DDBJ whole genome shotgun (WGS) entry which is preliminary data.</text>
</comment>
<dbReference type="AlphaFoldDB" id="A0AAP2BJK3"/>
<evidence type="ECO:0000256" key="1">
    <source>
        <dbReference type="SAM" id="Phobius"/>
    </source>
</evidence>